<reference evidence="2" key="2">
    <citation type="submission" date="2019-06" db="EMBL/GenBank/DDBJ databases">
        <title>Genomics analysis of Aphanomyces spp. identifies a new class of oomycete effector associated with host adaptation.</title>
        <authorList>
            <person name="Gaulin E."/>
        </authorList>
    </citation>
    <scope>NUCLEOTIDE SEQUENCE</scope>
    <source>
        <strain evidence="2">CBS 578.67</strain>
    </source>
</reference>
<keyword evidence="4" id="KW-1185">Reference proteome</keyword>
<proteinExistence type="predicted"/>
<dbReference type="EMBL" id="CAADRA010000418">
    <property type="protein sequence ID" value="VFT80075.1"/>
    <property type="molecule type" value="Genomic_DNA"/>
</dbReference>
<dbReference type="Proteomes" id="UP000332933">
    <property type="component" value="Unassembled WGS sequence"/>
</dbReference>
<feature type="coiled-coil region" evidence="1">
    <location>
        <begin position="42"/>
        <end position="69"/>
    </location>
</feature>
<accession>A0A485KCT6</accession>
<sequence length="90" mass="9650">MNREQQAGILCARIAELDETLTPARAKVNDALAITAEKDEKCKKAAAAIEKAQVAIEKAQVASSKAKEQLVDAKHVEIDARTAGLPLKLK</sequence>
<reference evidence="3 4" key="1">
    <citation type="submission" date="2019-03" db="EMBL/GenBank/DDBJ databases">
        <authorList>
            <person name="Gaulin E."/>
            <person name="Dumas B."/>
        </authorList>
    </citation>
    <scope>NUCLEOTIDE SEQUENCE [LARGE SCALE GENOMIC DNA]</scope>
    <source>
        <strain evidence="3">CBS 568.67</strain>
    </source>
</reference>
<organism evidence="3 4">
    <name type="scientific">Aphanomyces stellatus</name>
    <dbReference type="NCBI Taxonomy" id="120398"/>
    <lineage>
        <taxon>Eukaryota</taxon>
        <taxon>Sar</taxon>
        <taxon>Stramenopiles</taxon>
        <taxon>Oomycota</taxon>
        <taxon>Saprolegniomycetes</taxon>
        <taxon>Saprolegniales</taxon>
        <taxon>Verrucalvaceae</taxon>
        <taxon>Aphanomyces</taxon>
    </lineage>
</organism>
<evidence type="ECO:0000313" key="3">
    <source>
        <dbReference type="EMBL" id="VFT80075.1"/>
    </source>
</evidence>
<dbReference type="EMBL" id="VJMH01000418">
    <property type="protein sequence ID" value="KAF0716357.1"/>
    <property type="molecule type" value="Genomic_DNA"/>
</dbReference>
<evidence type="ECO:0000313" key="4">
    <source>
        <dbReference type="Proteomes" id="UP000332933"/>
    </source>
</evidence>
<keyword evidence="1" id="KW-0175">Coiled coil</keyword>
<protein>
    <submittedName>
        <fullName evidence="3">Aste57867_2891 protein</fullName>
    </submittedName>
</protein>
<dbReference type="AlphaFoldDB" id="A0A485KCT6"/>
<evidence type="ECO:0000313" key="2">
    <source>
        <dbReference type="EMBL" id="KAF0716357.1"/>
    </source>
</evidence>
<gene>
    <name evidence="3" type="primary">Aste57867_2891</name>
    <name evidence="2" type="ORF">As57867_002883</name>
    <name evidence="3" type="ORF">ASTE57867_2891</name>
</gene>
<name>A0A485KCT6_9STRA</name>
<evidence type="ECO:0000256" key="1">
    <source>
        <dbReference type="SAM" id="Coils"/>
    </source>
</evidence>